<feature type="chain" id="PRO_5006668163" evidence="2">
    <location>
        <begin position="19"/>
        <end position="397"/>
    </location>
</feature>
<dbReference type="Proteomes" id="UP000051574">
    <property type="component" value="Unassembled WGS sequence"/>
</dbReference>
<evidence type="ECO:0000313" key="4">
    <source>
        <dbReference type="Proteomes" id="UP000051574"/>
    </source>
</evidence>
<gene>
    <name evidence="3" type="ORF">AMK59_7140</name>
</gene>
<feature type="coiled-coil region" evidence="1">
    <location>
        <begin position="282"/>
        <end position="316"/>
    </location>
</feature>
<dbReference type="GO" id="GO:0005886">
    <property type="term" value="C:plasma membrane"/>
    <property type="evidence" value="ECO:0007669"/>
    <property type="project" value="TreeGrafter"/>
</dbReference>
<keyword evidence="2" id="KW-0732">Signal</keyword>
<name>A0A0T6AVG9_9SCAR</name>
<evidence type="ECO:0000313" key="3">
    <source>
        <dbReference type="EMBL" id="KRT79073.1"/>
    </source>
</evidence>
<feature type="non-terminal residue" evidence="3">
    <location>
        <position position="397"/>
    </location>
</feature>
<feature type="coiled-coil region" evidence="1">
    <location>
        <begin position="164"/>
        <end position="233"/>
    </location>
</feature>
<evidence type="ECO:0000256" key="2">
    <source>
        <dbReference type="SAM" id="SignalP"/>
    </source>
</evidence>
<dbReference type="OrthoDB" id="8190635at2759"/>
<dbReference type="PANTHER" id="PTHR39960">
    <property type="entry name" value="LD34147P"/>
    <property type="match status" value="1"/>
</dbReference>
<sequence length="397" mass="45094">MKVVLLLVFAGILLQIDAKPRPVTNEDIRDAILSVVHMMRATEDKLERHEYRERALGEHLKKMLVTLDKRIKLLDPVKGTISRLDERLAGVETILLANDERDKSQIEKTQELTAEIKKNLPGIVDKLKEDIINEIKANKVVIPKPEPPKPVEPSISKDDINGVEKSISNKIETLSSTIQKLQDELLKLKDEHDNAQKINKQANDHMEKVKTHLNNNEELLEKYETKLAEYSDKIDVLPQNDKAENDWQTGIIQALEKQKNDVEIVLSEVRTISGKVKALPEKNDLETSQNQTIRSLENLKKNMEKSDTDTEELIKDEINNVLKQIEDVQVNNSLSAANISQMIDNLTINLATSHQSLSDEVRTLAKLEQVMVQTADGVMDTKRRVEYGVHQILLEIG</sequence>
<keyword evidence="1" id="KW-0175">Coiled coil</keyword>
<evidence type="ECO:0000256" key="1">
    <source>
        <dbReference type="SAM" id="Coils"/>
    </source>
</evidence>
<protein>
    <submittedName>
        <fullName evidence="3">Uncharacterized protein</fullName>
    </submittedName>
</protein>
<dbReference type="AlphaFoldDB" id="A0A0T6AVG9"/>
<dbReference type="PANTHER" id="PTHR39960:SF1">
    <property type="entry name" value="LD34147P"/>
    <property type="match status" value="1"/>
</dbReference>
<proteinExistence type="predicted"/>
<organism evidence="3 4">
    <name type="scientific">Oryctes borbonicus</name>
    <dbReference type="NCBI Taxonomy" id="1629725"/>
    <lineage>
        <taxon>Eukaryota</taxon>
        <taxon>Metazoa</taxon>
        <taxon>Ecdysozoa</taxon>
        <taxon>Arthropoda</taxon>
        <taxon>Hexapoda</taxon>
        <taxon>Insecta</taxon>
        <taxon>Pterygota</taxon>
        <taxon>Neoptera</taxon>
        <taxon>Endopterygota</taxon>
        <taxon>Coleoptera</taxon>
        <taxon>Polyphaga</taxon>
        <taxon>Scarabaeiformia</taxon>
        <taxon>Scarabaeidae</taxon>
        <taxon>Dynastinae</taxon>
        <taxon>Oryctes</taxon>
    </lineage>
</organism>
<keyword evidence="4" id="KW-1185">Reference proteome</keyword>
<dbReference type="EMBL" id="LJIG01022718">
    <property type="protein sequence ID" value="KRT79073.1"/>
    <property type="molecule type" value="Genomic_DNA"/>
</dbReference>
<accession>A0A0T6AVG9</accession>
<comment type="caution">
    <text evidence="3">The sequence shown here is derived from an EMBL/GenBank/DDBJ whole genome shotgun (WGS) entry which is preliminary data.</text>
</comment>
<feature type="signal peptide" evidence="2">
    <location>
        <begin position="1"/>
        <end position="18"/>
    </location>
</feature>
<reference evidence="3 4" key="1">
    <citation type="submission" date="2015-09" db="EMBL/GenBank/DDBJ databases">
        <title>Draft genome of the scarab beetle Oryctes borbonicus.</title>
        <authorList>
            <person name="Meyer J.M."/>
            <person name="Markov G.V."/>
            <person name="Baskaran P."/>
            <person name="Herrmann M."/>
            <person name="Sommer R.J."/>
            <person name="Roedelsperger C."/>
        </authorList>
    </citation>
    <scope>NUCLEOTIDE SEQUENCE [LARGE SCALE GENOMIC DNA]</scope>
    <source>
        <strain evidence="3">OB123</strain>
        <tissue evidence="3">Whole animal</tissue>
    </source>
</reference>